<accession>A0AAU8B5I9</accession>
<dbReference type="PROSITE" id="PS50943">
    <property type="entry name" value="HTH_CROC1"/>
    <property type="match status" value="1"/>
</dbReference>
<dbReference type="SUPFAM" id="SSF47413">
    <property type="entry name" value="lambda repressor-like DNA-binding domains"/>
    <property type="match status" value="1"/>
</dbReference>
<feature type="domain" description="HTH cro/C1-type" evidence="1">
    <location>
        <begin position="5"/>
        <end position="59"/>
    </location>
</feature>
<reference evidence="2" key="1">
    <citation type="submission" date="2024-03" db="EMBL/GenBank/DDBJ databases">
        <title>Diverse circular DNA viruses in blood, oral, and fecal samples of captive lemurs.</title>
        <authorList>
            <person name="Paietta E.N."/>
            <person name="Kraberger S."/>
            <person name="Lund M.C."/>
            <person name="Custer J.M."/>
            <person name="Vargas K.M."/>
            <person name="Ehmke E.E."/>
            <person name="Yoder A.D."/>
            <person name="Varsani A."/>
        </authorList>
    </citation>
    <scope>NUCLEOTIDE SEQUENCE</scope>
    <source>
        <strain evidence="2">Duke_28FS_1</strain>
    </source>
</reference>
<dbReference type="CDD" id="cd00093">
    <property type="entry name" value="HTH_XRE"/>
    <property type="match status" value="1"/>
</dbReference>
<dbReference type="EMBL" id="PP511791">
    <property type="protein sequence ID" value="XCD07554.1"/>
    <property type="molecule type" value="Genomic_DNA"/>
</dbReference>
<sequence length="114" mass="13272">MYKIFEELCTSRNVTPYRVGKETGIATSTFSDWKNGKSTPKTDKLQKIADYFDVTVDYLTKGEEPRLLGFPEQAELLVKIRNDKRLFNAIEKYYTFNDKQKEHVLDLIDLLGEV</sequence>
<dbReference type="Gene3D" id="1.10.260.40">
    <property type="entry name" value="lambda repressor-like DNA-binding domains"/>
    <property type="match status" value="1"/>
</dbReference>
<dbReference type="InterPro" id="IPR010982">
    <property type="entry name" value="Lambda_DNA-bd_dom_sf"/>
</dbReference>
<evidence type="ECO:0000313" key="2">
    <source>
        <dbReference type="EMBL" id="XCD07554.1"/>
    </source>
</evidence>
<dbReference type="InterPro" id="IPR001387">
    <property type="entry name" value="Cro/C1-type_HTH"/>
</dbReference>
<dbReference type="GO" id="GO:0003677">
    <property type="term" value="F:DNA binding"/>
    <property type="evidence" value="ECO:0007669"/>
    <property type="project" value="InterPro"/>
</dbReference>
<name>A0AAU8B5I9_9CAUD</name>
<protein>
    <submittedName>
        <fullName evidence="2">Repressor protein CI</fullName>
    </submittedName>
</protein>
<evidence type="ECO:0000259" key="1">
    <source>
        <dbReference type="PROSITE" id="PS50943"/>
    </source>
</evidence>
<dbReference type="Pfam" id="PF01381">
    <property type="entry name" value="HTH_3"/>
    <property type="match status" value="1"/>
</dbReference>
<organism evidence="2">
    <name type="scientific">Dulem virus 39</name>
    <dbReference type="NCBI Taxonomy" id="3145757"/>
    <lineage>
        <taxon>Viruses</taxon>
        <taxon>Duplodnaviria</taxon>
        <taxon>Heunggongvirae</taxon>
        <taxon>Uroviricota</taxon>
        <taxon>Caudoviricetes</taxon>
    </lineage>
</organism>
<dbReference type="SMART" id="SM00530">
    <property type="entry name" value="HTH_XRE"/>
    <property type="match status" value="1"/>
</dbReference>
<proteinExistence type="predicted"/>